<dbReference type="PANTHER" id="PTHR43796:SF2">
    <property type="entry name" value="CARBOXYNORSPERMIDINE SYNTHASE"/>
    <property type="match status" value="1"/>
</dbReference>
<proteinExistence type="predicted"/>
<feature type="transmembrane region" description="Helical" evidence="1">
    <location>
        <begin position="208"/>
        <end position="231"/>
    </location>
</feature>
<evidence type="ECO:0000313" key="4">
    <source>
        <dbReference type="Proteomes" id="UP000198406"/>
    </source>
</evidence>
<dbReference type="Gene3D" id="3.40.50.720">
    <property type="entry name" value="NAD(P)-binding Rossmann-like Domain"/>
    <property type="match status" value="1"/>
</dbReference>
<dbReference type="PANTHER" id="PTHR43796">
    <property type="entry name" value="CARBOXYNORSPERMIDINE SYNTHASE"/>
    <property type="match status" value="1"/>
</dbReference>
<reference evidence="3 4" key="1">
    <citation type="journal article" date="2015" name="Plant Cell">
        <title>Oil accumulation by the oleaginous diatom Fistulifera solaris as revealed by the genome and transcriptome.</title>
        <authorList>
            <person name="Tanaka T."/>
            <person name="Maeda Y."/>
            <person name="Veluchamy A."/>
            <person name="Tanaka M."/>
            <person name="Abida H."/>
            <person name="Marechal E."/>
            <person name="Bowler C."/>
            <person name="Muto M."/>
            <person name="Sunaga Y."/>
            <person name="Tanaka M."/>
            <person name="Yoshino T."/>
            <person name="Taniguchi T."/>
            <person name="Fukuda Y."/>
            <person name="Nemoto M."/>
            <person name="Matsumoto M."/>
            <person name="Wong P.S."/>
            <person name="Aburatani S."/>
            <person name="Fujibuchi W."/>
        </authorList>
    </citation>
    <scope>NUCLEOTIDE SEQUENCE [LARGE SCALE GENOMIC DNA]</scope>
    <source>
        <strain evidence="3 4">JPCC DA0580</strain>
    </source>
</reference>
<dbReference type="InterPro" id="IPR036291">
    <property type="entry name" value="NAD(P)-bd_dom_sf"/>
</dbReference>
<dbReference type="AlphaFoldDB" id="A0A1Z5KIV4"/>
<dbReference type="Pfam" id="PF03435">
    <property type="entry name" value="Sacchrp_dh_NADP"/>
    <property type="match status" value="1"/>
</dbReference>
<evidence type="ECO:0000313" key="3">
    <source>
        <dbReference type="EMBL" id="GAX26065.1"/>
    </source>
</evidence>
<comment type="caution">
    <text evidence="3">The sequence shown here is derived from an EMBL/GenBank/DDBJ whole genome shotgun (WGS) entry which is preliminary data.</text>
</comment>
<protein>
    <recommendedName>
        <fullName evidence="2">Saccharopine dehydrogenase NADP binding domain-containing protein</fullName>
    </recommendedName>
</protein>
<dbReference type="EMBL" id="BDSP01000235">
    <property type="protein sequence ID" value="GAX26065.1"/>
    <property type="molecule type" value="Genomic_DNA"/>
</dbReference>
<keyword evidence="1" id="KW-1133">Transmembrane helix</keyword>
<dbReference type="SUPFAM" id="SSF51735">
    <property type="entry name" value="NAD(P)-binding Rossmann-fold domains"/>
    <property type="match status" value="1"/>
</dbReference>
<keyword evidence="4" id="KW-1185">Reference proteome</keyword>
<feature type="domain" description="Saccharopine dehydrogenase NADP binding" evidence="2">
    <location>
        <begin position="41"/>
        <end position="159"/>
    </location>
</feature>
<name>A0A1Z5KIV4_FISSO</name>
<keyword evidence="1" id="KW-0812">Transmembrane</keyword>
<evidence type="ECO:0000256" key="1">
    <source>
        <dbReference type="SAM" id="Phobius"/>
    </source>
</evidence>
<dbReference type="InterPro" id="IPR005097">
    <property type="entry name" value="Sacchrp_dh_NADP-bd"/>
</dbReference>
<accession>A0A1Z5KIV4</accession>
<dbReference type="Proteomes" id="UP000198406">
    <property type="component" value="Unassembled WGS sequence"/>
</dbReference>
<dbReference type="OrthoDB" id="10268090at2759"/>
<gene>
    <name evidence="3" type="ORF">FisN_4Hu431</name>
</gene>
<evidence type="ECO:0000259" key="2">
    <source>
        <dbReference type="Pfam" id="PF03435"/>
    </source>
</evidence>
<sequence>MIPAAESPRVQRALLLLLITQFWTGYCLSTISFESLQGKNILVIGGSGRVGGSVVTQLVQRGSKVSVGGTSRDHFSQAQARWTRIFPQFDFQNIAFHKVDREVAESITPIIQDYDLVIHTAGPFQGKVKTPNGVLEACVRASVPYLDVCDDYCTASAAKAKYASQAKVPCIVSTGTWPGVSSLLAKQLVHKALAKDPSLQPADLKVDFGFFTAGSGGAGVTLLVATFLILAEKALTIVDGRRIPVPPLKDFEYVNFGDIVGDRAIAPLNLLETASVHDYLGVGSTSAKFGTAPSYWNTLLGLFGSMVPKEVLENEPFMRKLSVFSMPIVRIVDFFAGATNAIRVDLSAKGLGKLATAIYAHENLEPCVGESIIAFAAAALTESAVPPGVWFTEEAIAAGDDCAAVLHLASVGAHTCVVEGLDLSKDEIFGSSIKQRPKTTKSGKR</sequence>
<dbReference type="InParanoid" id="A0A1Z5KIV4"/>
<keyword evidence="1" id="KW-0472">Membrane</keyword>
<organism evidence="3 4">
    <name type="scientific">Fistulifera solaris</name>
    <name type="common">Oleaginous diatom</name>
    <dbReference type="NCBI Taxonomy" id="1519565"/>
    <lineage>
        <taxon>Eukaryota</taxon>
        <taxon>Sar</taxon>
        <taxon>Stramenopiles</taxon>
        <taxon>Ochrophyta</taxon>
        <taxon>Bacillariophyta</taxon>
        <taxon>Bacillariophyceae</taxon>
        <taxon>Bacillariophycidae</taxon>
        <taxon>Naviculales</taxon>
        <taxon>Naviculaceae</taxon>
        <taxon>Fistulifera</taxon>
    </lineage>
</organism>